<accession>A0ABY6L1L6</accession>
<proteinExistence type="predicted"/>
<evidence type="ECO:0000259" key="1">
    <source>
        <dbReference type="Pfam" id="PF07727"/>
    </source>
</evidence>
<dbReference type="Proteomes" id="UP001235939">
    <property type="component" value="Chromosome 12"/>
</dbReference>
<reference evidence="2 3" key="1">
    <citation type="submission" date="2022-01" db="EMBL/GenBank/DDBJ databases">
        <title>A chromosomal length assembly of Cordylochernes scorpioides.</title>
        <authorList>
            <person name="Zeh D."/>
            <person name="Zeh J."/>
        </authorList>
    </citation>
    <scope>NUCLEOTIDE SEQUENCE [LARGE SCALE GENOMIC DNA]</scope>
    <source>
        <strain evidence="2">IN4F17</strain>
        <tissue evidence="2">Whole Body</tissue>
    </source>
</reference>
<dbReference type="Pfam" id="PF07727">
    <property type="entry name" value="RVT_2"/>
    <property type="match status" value="1"/>
</dbReference>
<organism evidence="2 3">
    <name type="scientific">Cordylochernes scorpioides</name>
    <dbReference type="NCBI Taxonomy" id="51811"/>
    <lineage>
        <taxon>Eukaryota</taxon>
        <taxon>Metazoa</taxon>
        <taxon>Ecdysozoa</taxon>
        <taxon>Arthropoda</taxon>
        <taxon>Chelicerata</taxon>
        <taxon>Arachnida</taxon>
        <taxon>Pseudoscorpiones</taxon>
        <taxon>Cheliferoidea</taxon>
        <taxon>Chernetidae</taxon>
        <taxon>Cordylochernes</taxon>
    </lineage>
</organism>
<dbReference type="InterPro" id="IPR013103">
    <property type="entry name" value="RVT_2"/>
</dbReference>
<evidence type="ECO:0000313" key="2">
    <source>
        <dbReference type="EMBL" id="UYV75040.1"/>
    </source>
</evidence>
<gene>
    <name evidence="2" type="ORF">LAZ67_12002215</name>
</gene>
<protein>
    <recommendedName>
        <fullName evidence="1">Reverse transcriptase Ty1/copia-type domain-containing protein</fullName>
    </recommendedName>
</protein>
<sequence length="181" mass="21115">MRPLGRRFVTPVLADSIKDEKFSLLCSPIKACEFSDTEVTIVMKVLESLEQQMNPFPVRYDDIFPIYLKVFIYLTGNIVSNDRFSKLRLGVILLVLSSLRIAWETFAPVVRQSTIRMFLALAVEYNLILHQMDVQSAYLNGEIKEEIFMTQSENFVSRKYPEKVCLRFCEIPLKWQFSRIS</sequence>
<feature type="domain" description="Reverse transcriptase Ty1/copia-type" evidence="1">
    <location>
        <begin position="104"/>
        <end position="165"/>
    </location>
</feature>
<name>A0ABY6L1L6_9ARAC</name>
<dbReference type="EMBL" id="CP092874">
    <property type="protein sequence ID" value="UYV75040.1"/>
    <property type="molecule type" value="Genomic_DNA"/>
</dbReference>
<keyword evidence="3" id="KW-1185">Reference proteome</keyword>
<evidence type="ECO:0000313" key="3">
    <source>
        <dbReference type="Proteomes" id="UP001235939"/>
    </source>
</evidence>